<dbReference type="RefSeq" id="XP_025434736.1">
    <property type="nucleotide sequence ID" value="XM_025577848.1"/>
</dbReference>
<name>A0A318ZQD9_9EURO</name>
<feature type="transmembrane region" description="Helical" evidence="1">
    <location>
        <begin position="20"/>
        <end position="41"/>
    </location>
</feature>
<keyword evidence="1" id="KW-0812">Transmembrane</keyword>
<proteinExistence type="predicted"/>
<keyword evidence="1" id="KW-0472">Membrane</keyword>
<dbReference type="GeneID" id="37079077"/>
<evidence type="ECO:0000256" key="1">
    <source>
        <dbReference type="SAM" id="Phobius"/>
    </source>
</evidence>
<dbReference type="EMBL" id="KZ821220">
    <property type="protein sequence ID" value="PYH48754.1"/>
    <property type="molecule type" value="Genomic_DNA"/>
</dbReference>
<keyword evidence="3" id="KW-1185">Reference proteome</keyword>
<protein>
    <submittedName>
        <fullName evidence="2">Uncharacterized protein</fullName>
    </submittedName>
</protein>
<reference evidence="2 3" key="1">
    <citation type="submission" date="2016-12" db="EMBL/GenBank/DDBJ databases">
        <title>The genomes of Aspergillus section Nigri reveals drivers in fungal speciation.</title>
        <authorList>
            <consortium name="DOE Joint Genome Institute"/>
            <person name="Vesth T.C."/>
            <person name="Nybo J."/>
            <person name="Theobald S."/>
            <person name="Brandl J."/>
            <person name="Frisvad J.C."/>
            <person name="Nielsen K.F."/>
            <person name="Lyhne E.K."/>
            <person name="Kogle M.E."/>
            <person name="Kuo A."/>
            <person name="Riley R."/>
            <person name="Clum A."/>
            <person name="Nolan M."/>
            <person name="Lipzen A."/>
            <person name="Salamov A."/>
            <person name="Henrissat B."/>
            <person name="Wiebenga A."/>
            <person name="De Vries R.P."/>
            <person name="Grigoriev I.V."/>
            <person name="Mortensen U.H."/>
            <person name="Andersen M.R."/>
            <person name="Baker S.E."/>
        </authorList>
    </citation>
    <scope>NUCLEOTIDE SEQUENCE [LARGE SCALE GENOMIC DNA]</scope>
    <source>
        <strain evidence="2 3">JOP 1030-1</strain>
    </source>
</reference>
<sequence length="62" mass="6851">MSLNTALAAPGRCPAARLILILNLKGFILFILALECLPCFVNNEAVKVSEFSNFLFQQNRPV</sequence>
<dbReference type="Proteomes" id="UP000248349">
    <property type="component" value="Unassembled WGS sequence"/>
</dbReference>
<accession>A0A318ZQD9</accession>
<evidence type="ECO:0000313" key="2">
    <source>
        <dbReference type="EMBL" id="PYH48754.1"/>
    </source>
</evidence>
<keyword evidence="1" id="KW-1133">Transmembrane helix</keyword>
<evidence type="ECO:0000313" key="3">
    <source>
        <dbReference type="Proteomes" id="UP000248349"/>
    </source>
</evidence>
<dbReference type="AlphaFoldDB" id="A0A318ZQD9"/>
<gene>
    <name evidence="2" type="ORF">BP01DRAFT_388610</name>
</gene>
<organism evidence="2 3">
    <name type="scientific">Aspergillus saccharolyticus JOP 1030-1</name>
    <dbReference type="NCBI Taxonomy" id="1450539"/>
    <lineage>
        <taxon>Eukaryota</taxon>
        <taxon>Fungi</taxon>
        <taxon>Dikarya</taxon>
        <taxon>Ascomycota</taxon>
        <taxon>Pezizomycotina</taxon>
        <taxon>Eurotiomycetes</taxon>
        <taxon>Eurotiomycetidae</taxon>
        <taxon>Eurotiales</taxon>
        <taxon>Aspergillaceae</taxon>
        <taxon>Aspergillus</taxon>
        <taxon>Aspergillus subgen. Circumdati</taxon>
    </lineage>
</organism>